<keyword evidence="1" id="KW-0808">Transferase</keyword>
<dbReference type="InterPro" id="IPR016181">
    <property type="entry name" value="Acyl_CoA_acyltransferase"/>
</dbReference>
<name>A0A840YBJ1_9PROT</name>
<reference evidence="5 6" key="1">
    <citation type="submission" date="2020-08" db="EMBL/GenBank/DDBJ databases">
        <title>Genomic Encyclopedia of Type Strains, Phase IV (KMG-IV): sequencing the most valuable type-strain genomes for metagenomic binning, comparative biology and taxonomic classification.</title>
        <authorList>
            <person name="Goeker M."/>
        </authorList>
    </citation>
    <scope>NUCLEOTIDE SEQUENCE [LARGE SCALE GENOMIC DNA]</scope>
    <source>
        <strain evidence="5 6">DSM 25622</strain>
    </source>
</reference>
<keyword evidence="2" id="KW-0012">Acyltransferase</keyword>
<evidence type="ECO:0000259" key="4">
    <source>
        <dbReference type="PROSITE" id="PS51186"/>
    </source>
</evidence>
<evidence type="ECO:0000256" key="2">
    <source>
        <dbReference type="ARBA" id="ARBA00023315"/>
    </source>
</evidence>
<dbReference type="GO" id="GO:0016747">
    <property type="term" value="F:acyltransferase activity, transferring groups other than amino-acyl groups"/>
    <property type="evidence" value="ECO:0007669"/>
    <property type="project" value="InterPro"/>
</dbReference>
<keyword evidence="6" id="KW-1185">Reference proteome</keyword>
<evidence type="ECO:0000256" key="1">
    <source>
        <dbReference type="ARBA" id="ARBA00022679"/>
    </source>
</evidence>
<dbReference type="InterPro" id="IPR000182">
    <property type="entry name" value="GNAT_dom"/>
</dbReference>
<dbReference type="Gene3D" id="3.40.630.30">
    <property type="match status" value="1"/>
</dbReference>
<dbReference type="PANTHER" id="PTHR43877">
    <property type="entry name" value="AMINOALKYLPHOSPHONATE N-ACETYLTRANSFERASE-RELATED-RELATED"/>
    <property type="match status" value="1"/>
</dbReference>
<dbReference type="SUPFAM" id="SSF55729">
    <property type="entry name" value="Acyl-CoA N-acyltransferases (Nat)"/>
    <property type="match status" value="1"/>
</dbReference>
<gene>
    <name evidence="5" type="ORF">FHS87_001760</name>
</gene>
<feature type="domain" description="N-acetyltransferase" evidence="4">
    <location>
        <begin position="2"/>
        <end position="169"/>
    </location>
</feature>
<evidence type="ECO:0000256" key="3">
    <source>
        <dbReference type="SAM" id="Phobius"/>
    </source>
</evidence>
<feature type="transmembrane region" description="Helical" evidence="3">
    <location>
        <begin position="116"/>
        <end position="138"/>
    </location>
</feature>
<keyword evidence="3" id="KW-1133">Transmembrane helix</keyword>
<comment type="caution">
    <text evidence="5">The sequence shown here is derived from an EMBL/GenBank/DDBJ whole genome shotgun (WGS) entry which is preliminary data.</text>
</comment>
<keyword evidence="3" id="KW-0812">Transmembrane</keyword>
<organism evidence="5 6">
    <name type="scientific">Muricoccus pecuniae</name>
    <dbReference type="NCBI Taxonomy" id="693023"/>
    <lineage>
        <taxon>Bacteria</taxon>
        <taxon>Pseudomonadati</taxon>
        <taxon>Pseudomonadota</taxon>
        <taxon>Alphaproteobacteria</taxon>
        <taxon>Acetobacterales</taxon>
        <taxon>Roseomonadaceae</taxon>
        <taxon>Muricoccus</taxon>
    </lineage>
</organism>
<dbReference type="Pfam" id="PF13508">
    <property type="entry name" value="Acetyltransf_7"/>
    <property type="match status" value="1"/>
</dbReference>
<protein>
    <recommendedName>
        <fullName evidence="4">N-acetyltransferase domain-containing protein</fullName>
    </recommendedName>
</protein>
<evidence type="ECO:0000313" key="6">
    <source>
        <dbReference type="Proteomes" id="UP000580654"/>
    </source>
</evidence>
<sequence>MIQVRRARPEDAAAIGAIHRIAWQDSYPGILPDTYLAGLDERRIAAGYLRAMLARRGGEAVFVACAPGGEPVGFCSAGRARREGIAEGEIETLYLLPDWREQGIGRRLMRASAAHLSAIGCASAMLWVLSANASGWFYRRLGGKPVGREGIRVGGEMVEQTALLWKPISLLLDATAATREGDARGKG</sequence>
<proteinExistence type="predicted"/>
<accession>A0A840YBJ1</accession>
<dbReference type="EMBL" id="JACIJD010000006">
    <property type="protein sequence ID" value="MBB5693727.1"/>
    <property type="molecule type" value="Genomic_DNA"/>
</dbReference>
<dbReference type="PROSITE" id="PS51186">
    <property type="entry name" value="GNAT"/>
    <property type="match status" value="1"/>
</dbReference>
<dbReference type="InterPro" id="IPR050832">
    <property type="entry name" value="Bact_Acetyltransf"/>
</dbReference>
<evidence type="ECO:0000313" key="5">
    <source>
        <dbReference type="EMBL" id="MBB5693727.1"/>
    </source>
</evidence>
<keyword evidence="3" id="KW-0472">Membrane</keyword>
<dbReference type="CDD" id="cd04301">
    <property type="entry name" value="NAT_SF"/>
    <property type="match status" value="1"/>
</dbReference>
<dbReference type="RefSeq" id="WP_184516436.1">
    <property type="nucleotide sequence ID" value="NZ_JACIJD010000006.1"/>
</dbReference>
<dbReference type="AlphaFoldDB" id="A0A840YBJ1"/>
<dbReference type="Proteomes" id="UP000580654">
    <property type="component" value="Unassembled WGS sequence"/>
</dbReference>